<dbReference type="SMART" id="SM00100">
    <property type="entry name" value="cNMP"/>
    <property type="match status" value="1"/>
</dbReference>
<dbReference type="PANTHER" id="PTHR45651:SF5">
    <property type="entry name" value="CYCLIC NUCLEOTIDE-GATED ION CHANNEL 1"/>
    <property type="match status" value="1"/>
</dbReference>
<dbReference type="InterPro" id="IPR014710">
    <property type="entry name" value="RmlC-like_jellyroll"/>
</dbReference>
<dbReference type="GO" id="GO:0030552">
    <property type="term" value="F:cAMP binding"/>
    <property type="evidence" value="ECO:0007669"/>
    <property type="project" value="UniProtKB-KW"/>
</dbReference>
<dbReference type="GO" id="GO:0034220">
    <property type="term" value="P:monoatomic ion transmembrane transport"/>
    <property type="evidence" value="ECO:0007669"/>
    <property type="project" value="UniProtKB-KW"/>
</dbReference>
<evidence type="ECO:0000313" key="8">
    <source>
        <dbReference type="Proteomes" id="UP001054252"/>
    </source>
</evidence>
<gene>
    <name evidence="7" type="ORF">SLEP1_g40011</name>
</gene>
<keyword evidence="8" id="KW-1185">Reference proteome</keyword>
<dbReference type="GO" id="GO:0016020">
    <property type="term" value="C:membrane"/>
    <property type="evidence" value="ECO:0007669"/>
    <property type="project" value="UniProtKB-SubCell"/>
</dbReference>
<comment type="caution">
    <text evidence="7">The sequence shown here is derived from an EMBL/GenBank/DDBJ whole genome shotgun (WGS) entry which is preliminary data.</text>
</comment>
<keyword evidence="3" id="KW-0142">cGMP-binding</keyword>
<dbReference type="EMBL" id="BPVZ01000090">
    <property type="protein sequence ID" value="GKV31310.1"/>
    <property type="molecule type" value="Genomic_DNA"/>
</dbReference>
<organism evidence="7 8">
    <name type="scientific">Rubroshorea leprosula</name>
    <dbReference type="NCBI Taxonomy" id="152421"/>
    <lineage>
        <taxon>Eukaryota</taxon>
        <taxon>Viridiplantae</taxon>
        <taxon>Streptophyta</taxon>
        <taxon>Embryophyta</taxon>
        <taxon>Tracheophyta</taxon>
        <taxon>Spermatophyta</taxon>
        <taxon>Magnoliopsida</taxon>
        <taxon>eudicotyledons</taxon>
        <taxon>Gunneridae</taxon>
        <taxon>Pentapetalae</taxon>
        <taxon>rosids</taxon>
        <taxon>malvids</taxon>
        <taxon>Malvales</taxon>
        <taxon>Dipterocarpaceae</taxon>
        <taxon>Rubroshorea</taxon>
    </lineage>
</organism>
<dbReference type="SUPFAM" id="SSF51206">
    <property type="entry name" value="cAMP-binding domain-like"/>
    <property type="match status" value="1"/>
</dbReference>
<evidence type="ECO:0000256" key="3">
    <source>
        <dbReference type="ARBA" id="ARBA00022992"/>
    </source>
</evidence>
<dbReference type="GO" id="GO:0005516">
    <property type="term" value="F:calmodulin binding"/>
    <property type="evidence" value="ECO:0007669"/>
    <property type="project" value="UniProtKB-KW"/>
</dbReference>
<dbReference type="Proteomes" id="UP001054252">
    <property type="component" value="Unassembled WGS sequence"/>
</dbReference>
<evidence type="ECO:0000256" key="1">
    <source>
        <dbReference type="ARBA" id="ARBA00022535"/>
    </source>
</evidence>
<proteinExistence type="predicted"/>
<dbReference type="PANTHER" id="PTHR45651">
    <property type="entry name" value="CYCLIC NUCLEOTIDE-GATED ION CHANNEL 15-RELATED-RELATED"/>
    <property type="match status" value="1"/>
</dbReference>
<dbReference type="PROSITE" id="PS50042">
    <property type="entry name" value="CNMP_BINDING_3"/>
    <property type="match status" value="1"/>
</dbReference>
<reference evidence="7 8" key="1">
    <citation type="journal article" date="2021" name="Commun. Biol.">
        <title>The genome of Shorea leprosula (Dipterocarpaceae) highlights the ecological relevance of drought in aseasonal tropical rainforests.</title>
        <authorList>
            <person name="Ng K.K.S."/>
            <person name="Kobayashi M.J."/>
            <person name="Fawcett J.A."/>
            <person name="Hatakeyama M."/>
            <person name="Paape T."/>
            <person name="Ng C.H."/>
            <person name="Ang C.C."/>
            <person name="Tnah L.H."/>
            <person name="Lee C.T."/>
            <person name="Nishiyama T."/>
            <person name="Sese J."/>
            <person name="O'Brien M.J."/>
            <person name="Copetti D."/>
            <person name="Mohd Noor M.I."/>
            <person name="Ong R.C."/>
            <person name="Putra M."/>
            <person name="Sireger I.Z."/>
            <person name="Indrioko S."/>
            <person name="Kosugi Y."/>
            <person name="Izuno A."/>
            <person name="Isagi Y."/>
            <person name="Lee S.L."/>
            <person name="Shimizu K.K."/>
        </authorList>
    </citation>
    <scope>NUCLEOTIDE SEQUENCE [LARGE SCALE GENOMIC DNA]</scope>
    <source>
        <strain evidence="7">214</strain>
    </source>
</reference>
<evidence type="ECO:0000256" key="4">
    <source>
        <dbReference type="ARBA" id="ARBA00023286"/>
    </source>
</evidence>
<dbReference type="CDD" id="cd00038">
    <property type="entry name" value="CAP_ED"/>
    <property type="match status" value="1"/>
</dbReference>
<keyword evidence="4" id="KW-0813">Transport</keyword>
<keyword evidence="5" id="KW-0407">Ion channel</keyword>
<keyword evidence="4" id="KW-1071">Ligand-gated ion channel</keyword>
<evidence type="ECO:0000256" key="5">
    <source>
        <dbReference type="ARBA" id="ARBA00023303"/>
    </source>
</evidence>
<dbReference type="Gene3D" id="2.60.120.10">
    <property type="entry name" value="Jelly Rolls"/>
    <property type="match status" value="1"/>
</dbReference>
<dbReference type="GO" id="GO:0030553">
    <property type="term" value="F:cGMP binding"/>
    <property type="evidence" value="ECO:0007669"/>
    <property type="project" value="UniProtKB-KW"/>
</dbReference>
<dbReference type="Gene3D" id="1.10.287.630">
    <property type="entry name" value="Helix hairpin bin"/>
    <property type="match status" value="1"/>
</dbReference>
<name>A0AAV5L2F5_9ROSI</name>
<evidence type="ECO:0000259" key="6">
    <source>
        <dbReference type="PROSITE" id="PS50042"/>
    </source>
</evidence>
<evidence type="ECO:0000256" key="2">
    <source>
        <dbReference type="ARBA" id="ARBA00022860"/>
    </source>
</evidence>
<protein>
    <recommendedName>
        <fullName evidence="6">Cyclic nucleotide-binding domain-containing protein</fullName>
    </recommendedName>
</protein>
<sequence length="221" mass="25767">MKLEEMRLATREIKQWKPFKKLPRKLRRKVNEHQQYTWHHTRGVNVEKQLQNLPKELTKDIKRELCLTLLKKVKSFCSKGEKLLDALCFCVRPVLFIEHSHLIETGDRVNEMLFIVEGKLQVSSSSSNEIVHLKDGDFCGEELVEWVQDSNSPPLPVSSRSIQTLTKVEAFALQARDMKRNWDAIRNQAAARLSSAWRRSKRAREVSRTTIDIHVSMVHVK</sequence>
<keyword evidence="2" id="KW-0112">Calmodulin-binding</keyword>
<dbReference type="InterPro" id="IPR018490">
    <property type="entry name" value="cNMP-bd_dom_sf"/>
</dbReference>
<evidence type="ECO:0000313" key="7">
    <source>
        <dbReference type="EMBL" id="GKV31310.1"/>
    </source>
</evidence>
<keyword evidence="3" id="KW-0547">Nucleotide-binding</keyword>
<accession>A0AAV5L2F5</accession>
<keyword evidence="1" id="KW-0140">cGMP</keyword>
<dbReference type="AlphaFoldDB" id="A0AAV5L2F5"/>
<keyword evidence="4" id="KW-0406">Ion transport</keyword>
<feature type="domain" description="Cyclic nucleotide-binding" evidence="6">
    <location>
        <begin position="75"/>
        <end position="153"/>
    </location>
</feature>
<dbReference type="InterPro" id="IPR000595">
    <property type="entry name" value="cNMP-bd_dom"/>
</dbReference>